<reference evidence="2" key="1">
    <citation type="journal article" date="2023" name="Mol. Phylogenet. Evol.">
        <title>Genome-scale phylogeny and comparative genomics of the fungal order Sordariales.</title>
        <authorList>
            <person name="Hensen N."/>
            <person name="Bonometti L."/>
            <person name="Westerberg I."/>
            <person name="Brannstrom I.O."/>
            <person name="Guillou S."/>
            <person name="Cros-Aarteil S."/>
            <person name="Calhoun S."/>
            <person name="Haridas S."/>
            <person name="Kuo A."/>
            <person name="Mondo S."/>
            <person name="Pangilinan J."/>
            <person name="Riley R."/>
            <person name="LaButti K."/>
            <person name="Andreopoulos B."/>
            <person name="Lipzen A."/>
            <person name="Chen C."/>
            <person name="Yan M."/>
            <person name="Daum C."/>
            <person name="Ng V."/>
            <person name="Clum A."/>
            <person name="Steindorff A."/>
            <person name="Ohm R.A."/>
            <person name="Martin F."/>
            <person name="Silar P."/>
            <person name="Natvig D.O."/>
            <person name="Lalanne C."/>
            <person name="Gautier V."/>
            <person name="Ament-Velasquez S.L."/>
            <person name="Kruys A."/>
            <person name="Hutchinson M.I."/>
            <person name="Powell A.J."/>
            <person name="Barry K."/>
            <person name="Miller A.N."/>
            <person name="Grigoriev I.V."/>
            <person name="Debuchy R."/>
            <person name="Gladieux P."/>
            <person name="Hiltunen Thoren M."/>
            <person name="Johannesson H."/>
        </authorList>
    </citation>
    <scope>NUCLEOTIDE SEQUENCE</scope>
    <source>
        <strain evidence="2">CBS 757.83</strain>
    </source>
</reference>
<dbReference type="Proteomes" id="UP001305647">
    <property type="component" value="Unassembled WGS sequence"/>
</dbReference>
<organism evidence="2 3">
    <name type="scientific">Parathielavia hyrcaniae</name>
    <dbReference type="NCBI Taxonomy" id="113614"/>
    <lineage>
        <taxon>Eukaryota</taxon>
        <taxon>Fungi</taxon>
        <taxon>Dikarya</taxon>
        <taxon>Ascomycota</taxon>
        <taxon>Pezizomycotina</taxon>
        <taxon>Sordariomycetes</taxon>
        <taxon>Sordariomycetidae</taxon>
        <taxon>Sordariales</taxon>
        <taxon>Chaetomiaceae</taxon>
        <taxon>Parathielavia</taxon>
    </lineage>
</organism>
<sequence length="1021" mass="112762">MAFFTEFYLTTVWNYKPNVVRQILDDLAGMGLTHAEFTYDREYRWFKVTCLEEHAGEIRTTFATLAREIEDKAFDTYEDDMLEMDDTLRPVFDHEWFTQTANATSSCKSDESAESRCNPEPLAEDPGPAMWDDLDKNSGNERYTAFHIMTSSERDQIQGDLGVKLSASLSGKIVYITGQSNESIRKAQDRFRVLLTMEKLRPSCLIAKHLVYAEDYVYPYQPDRIGIPEITADLRYLANIDPKLASSTLLDRVSVNKLEESYKTIYRQAASIRLCPWSPQMGCPVSLLGPKVSVGHKDRTTLGNRPLILTRSLDQLTLAADEPTLPAQRGATKTTDKVESWIEAVEAPAGTVTDTARSMLNAQATGMPLPAPPSEDLIDLDEEPSAPHRGPALGASAGDAETTLLDDDSPIPSLSQDFSALRVKPGTSGAEMVSSSLLKEPETGHEYLVDMLAAVATPVRKDASRPSVNWKMASLVPPPKDTEGNGTSIANWDEYLSVLEKSPKRSGNAERPVQKNQCRPRQATPTKKDGIGLPSGGSLAQPADKRQRPAQHVEGRNTSRSDAYQTALLNPISSPSAPGQVLATEAFAKEVEGAMAKVLSMGPYIRGRLLVRAELGRIILETDDVSGLAFNNAGKRSNGWRESVLIERLNHDFGNNKNIHFTKILSTFARDMEDMVSMTANGARLWEENPNRAWTTYSFHCSLNAAHKLHRFIVDIEDNGAATGFSYSIRLPNGGSDRDELMPLYIHAIRRHWDLRIAMSHAMPQNESGAYDSLATSLLQSLSVSVTGKGLPLLSFAVKKDFPVAVNEIRVLTKWRHASLSDRSALEITEVQQMEMVPCSEGVYSSWGDSWEGKLARPWSAKRIKDNRGKGEFPRWYEATVVSLELDMLCQQNTSLRVGEKANWDVENLRSRGVFSTLYGPALQMVAQMDHVGRLDDNNLSEVYGHLLKRPNNASHQVPGSAPTQSGQRNCQQRGGGRSSATGSEAWSAQGSTTSARGASSARLNPGAPAWNPDGDQYKFW</sequence>
<reference evidence="2" key="2">
    <citation type="submission" date="2023-05" db="EMBL/GenBank/DDBJ databases">
        <authorList>
            <consortium name="Lawrence Berkeley National Laboratory"/>
            <person name="Steindorff A."/>
            <person name="Hensen N."/>
            <person name="Bonometti L."/>
            <person name="Westerberg I."/>
            <person name="Brannstrom I.O."/>
            <person name="Guillou S."/>
            <person name="Cros-Aarteil S."/>
            <person name="Calhoun S."/>
            <person name="Haridas S."/>
            <person name="Kuo A."/>
            <person name="Mondo S."/>
            <person name="Pangilinan J."/>
            <person name="Riley R."/>
            <person name="Labutti K."/>
            <person name="Andreopoulos B."/>
            <person name="Lipzen A."/>
            <person name="Chen C."/>
            <person name="Yanf M."/>
            <person name="Daum C."/>
            <person name="Ng V."/>
            <person name="Clum A."/>
            <person name="Ohm R."/>
            <person name="Martin F."/>
            <person name="Silar P."/>
            <person name="Natvig D."/>
            <person name="Lalanne C."/>
            <person name="Gautier V."/>
            <person name="Ament-Velasquez S.L."/>
            <person name="Kruys A."/>
            <person name="Hutchinson M.I."/>
            <person name="Powell A.J."/>
            <person name="Barry K."/>
            <person name="Miller A.N."/>
            <person name="Grigoriev I.V."/>
            <person name="Debuchy R."/>
            <person name="Gladieux P."/>
            <person name="Thoren M.H."/>
            <person name="Johannesson H."/>
        </authorList>
    </citation>
    <scope>NUCLEOTIDE SEQUENCE</scope>
    <source>
        <strain evidence="2">CBS 757.83</strain>
    </source>
</reference>
<dbReference type="EMBL" id="MU863639">
    <property type="protein sequence ID" value="KAK4100637.1"/>
    <property type="molecule type" value="Genomic_DNA"/>
</dbReference>
<feature type="region of interest" description="Disordered" evidence="1">
    <location>
        <begin position="366"/>
        <end position="397"/>
    </location>
</feature>
<keyword evidence="3" id="KW-1185">Reference proteome</keyword>
<protein>
    <submittedName>
        <fullName evidence="2">Uncharacterized protein</fullName>
    </submittedName>
</protein>
<proteinExistence type="predicted"/>
<feature type="compositionally biased region" description="Basic and acidic residues" evidence="1">
    <location>
        <begin position="543"/>
        <end position="559"/>
    </location>
</feature>
<accession>A0AAN6PZ54</accession>
<feature type="region of interest" description="Disordered" evidence="1">
    <location>
        <begin position="103"/>
        <end position="129"/>
    </location>
</feature>
<evidence type="ECO:0000313" key="2">
    <source>
        <dbReference type="EMBL" id="KAK4100637.1"/>
    </source>
</evidence>
<evidence type="ECO:0000313" key="3">
    <source>
        <dbReference type="Proteomes" id="UP001305647"/>
    </source>
</evidence>
<dbReference type="AlphaFoldDB" id="A0AAN6PZ54"/>
<feature type="compositionally biased region" description="Polar residues" evidence="1">
    <location>
        <begin position="952"/>
        <end position="964"/>
    </location>
</feature>
<name>A0AAN6PZ54_9PEZI</name>
<feature type="compositionally biased region" description="Polar residues" evidence="1">
    <location>
        <begin position="514"/>
        <end position="525"/>
    </location>
</feature>
<feature type="region of interest" description="Disordered" evidence="1">
    <location>
        <begin position="951"/>
        <end position="1021"/>
    </location>
</feature>
<gene>
    <name evidence="2" type="ORF">N658DRAFT_559452</name>
</gene>
<evidence type="ECO:0000256" key="1">
    <source>
        <dbReference type="SAM" id="MobiDB-lite"/>
    </source>
</evidence>
<comment type="caution">
    <text evidence="2">The sequence shown here is derived from an EMBL/GenBank/DDBJ whole genome shotgun (WGS) entry which is preliminary data.</text>
</comment>
<feature type="region of interest" description="Disordered" evidence="1">
    <location>
        <begin position="502"/>
        <end position="562"/>
    </location>
</feature>
<feature type="compositionally biased region" description="Low complexity" evidence="1">
    <location>
        <begin position="988"/>
        <end position="1003"/>
    </location>
</feature>